<evidence type="ECO:0000313" key="2">
    <source>
        <dbReference type="Proteomes" id="UP000886501"/>
    </source>
</evidence>
<evidence type="ECO:0000313" key="1">
    <source>
        <dbReference type="EMBL" id="KAF9646907.1"/>
    </source>
</evidence>
<accession>A0ACB6ZBG7</accession>
<reference evidence="1" key="1">
    <citation type="submission" date="2019-10" db="EMBL/GenBank/DDBJ databases">
        <authorList>
            <consortium name="DOE Joint Genome Institute"/>
            <person name="Kuo A."/>
            <person name="Miyauchi S."/>
            <person name="Kiss E."/>
            <person name="Drula E."/>
            <person name="Kohler A."/>
            <person name="Sanchez-Garcia M."/>
            <person name="Andreopoulos B."/>
            <person name="Barry K.W."/>
            <person name="Bonito G."/>
            <person name="Buee M."/>
            <person name="Carver A."/>
            <person name="Chen C."/>
            <person name="Cichocki N."/>
            <person name="Clum A."/>
            <person name="Culley D."/>
            <person name="Crous P.W."/>
            <person name="Fauchery L."/>
            <person name="Girlanda M."/>
            <person name="Hayes R."/>
            <person name="Keri Z."/>
            <person name="Labutti K."/>
            <person name="Lipzen A."/>
            <person name="Lombard V."/>
            <person name="Magnuson J."/>
            <person name="Maillard F."/>
            <person name="Morin E."/>
            <person name="Murat C."/>
            <person name="Nolan M."/>
            <person name="Ohm R."/>
            <person name="Pangilinan J."/>
            <person name="Pereira M."/>
            <person name="Perotto S."/>
            <person name="Peter M."/>
            <person name="Riley R."/>
            <person name="Sitrit Y."/>
            <person name="Stielow B."/>
            <person name="Szollosi G."/>
            <person name="Zifcakova L."/>
            <person name="Stursova M."/>
            <person name="Spatafora J.W."/>
            <person name="Tedersoo L."/>
            <person name="Vaario L.-M."/>
            <person name="Yamada A."/>
            <person name="Yan M."/>
            <person name="Wang P."/>
            <person name="Xu J."/>
            <person name="Bruns T."/>
            <person name="Baldrian P."/>
            <person name="Vilgalys R."/>
            <person name="Henrissat B."/>
            <person name="Grigoriev I.V."/>
            <person name="Hibbett D."/>
            <person name="Nagy L.G."/>
            <person name="Martin F.M."/>
        </authorList>
    </citation>
    <scope>NUCLEOTIDE SEQUENCE</scope>
    <source>
        <strain evidence="1">P2</strain>
    </source>
</reference>
<protein>
    <submittedName>
        <fullName evidence="1">Uncharacterized protein</fullName>
    </submittedName>
</protein>
<organism evidence="1 2">
    <name type="scientific">Thelephora ganbajun</name>
    <name type="common">Ganba fungus</name>
    <dbReference type="NCBI Taxonomy" id="370292"/>
    <lineage>
        <taxon>Eukaryota</taxon>
        <taxon>Fungi</taxon>
        <taxon>Dikarya</taxon>
        <taxon>Basidiomycota</taxon>
        <taxon>Agaricomycotina</taxon>
        <taxon>Agaricomycetes</taxon>
        <taxon>Thelephorales</taxon>
        <taxon>Thelephoraceae</taxon>
        <taxon>Thelephora</taxon>
    </lineage>
</organism>
<sequence length="271" mass="30419">MIKDGRIQVQGHSPQGSTLSGVLVWPACGRPHYFHQHVDRARLLMLIYLPICHIFPPLTPQSRIFLMTSPSSPALQQLHCFDASSPNFYDQLYNLLCRQEYVQCIPNLKGDDLVWLVNYLDKALDDLDHSSVASQKCLRELRSICGTKAILPTSYTLSTDLLKIDPDPFVVGGFGDVYRGILNGSSLCIKRVRVYIKDNPQKAAKTFCQEAVMRKYLKHPNILPLLGVTISPLQLISDWTSGGELPQYIEKNPSADRLQLAGVHPVVLFPH</sequence>
<comment type="caution">
    <text evidence="1">The sequence shown here is derived from an EMBL/GenBank/DDBJ whole genome shotgun (WGS) entry which is preliminary data.</text>
</comment>
<name>A0ACB6ZBG7_THEGA</name>
<proteinExistence type="predicted"/>
<dbReference type="EMBL" id="MU118046">
    <property type="protein sequence ID" value="KAF9646907.1"/>
    <property type="molecule type" value="Genomic_DNA"/>
</dbReference>
<gene>
    <name evidence="1" type="ORF">BDM02DRAFT_2871174</name>
</gene>
<keyword evidence="2" id="KW-1185">Reference proteome</keyword>
<dbReference type="Proteomes" id="UP000886501">
    <property type="component" value="Unassembled WGS sequence"/>
</dbReference>
<reference evidence="1" key="2">
    <citation type="journal article" date="2020" name="Nat. Commun.">
        <title>Large-scale genome sequencing of mycorrhizal fungi provides insights into the early evolution of symbiotic traits.</title>
        <authorList>
            <person name="Miyauchi S."/>
            <person name="Kiss E."/>
            <person name="Kuo A."/>
            <person name="Drula E."/>
            <person name="Kohler A."/>
            <person name="Sanchez-Garcia M."/>
            <person name="Morin E."/>
            <person name="Andreopoulos B."/>
            <person name="Barry K.W."/>
            <person name="Bonito G."/>
            <person name="Buee M."/>
            <person name="Carver A."/>
            <person name="Chen C."/>
            <person name="Cichocki N."/>
            <person name="Clum A."/>
            <person name="Culley D."/>
            <person name="Crous P.W."/>
            <person name="Fauchery L."/>
            <person name="Girlanda M."/>
            <person name="Hayes R.D."/>
            <person name="Keri Z."/>
            <person name="LaButti K."/>
            <person name="Lipzen A."/>
            <person name="Lombard V."/>
            <person name="Magnuson J."/>
            <person name="Maillard F."/>
            <person name="Murat C."/>
            <person name="Nolan M."/>
            <person name="Ohm R.A."/>
            <person name="Pangilinan J."/>
            <person name="Pereira M.F."/>
            <person name="Perotto S."/>
            <person name="Peter M."/>
            <person name="Pfister S."/>
            <person name="Riley R."/>
            <person name="Sitrit Y."/>
            <person name="Stielow J.B."/>
            <person name="Szollosi G."/>
            <person name="Zifcakova L."/>
            <person name="Stursova M."/>
            <person name="Spatafora J.W."/>
            <person name="Tedersoo L."/>
            <person name="Vaario L.M."/>
            <person name="Yamada A."/>
            <person name="Yan M."/>
            <person name="Wang P."/>
            <person name="Xu J."/>
            <person name="Bruns T."/>
            <person name="Baldrian P."/>
            <person name="Vilgalys R."/>
            <person name="Dunand C."/>
            <person name="Henrissat B."/>
            <person name="Grigoriev I.V."/>
            <person name="Hibbett D."/>
            <person name="Nagy L.G."/>
            <person name="Martin F.M."/>
        </authorList>
    </citation>
    <scope>NUCLEOTIDE SEQUENCE</scope>
    <source>
        <strain evidence="1">P2</strain>
    </source>
</reference>